<reference evidence="2" key="1">
    <citation type="journal article" date="2007" name="Science">
        <title>Draft genome of the filarial nematode parasite Brugia malayi.</title>
        <authorList>
            <person name="Ghedin E."/>
            <person name="Wang S."/>
            <person name="Spiro D."/>
            <person name="Caler E."/>
            <person name="Zhao Q."/>
            <person name="Crabtree J."/>
            <person name="Allen J.E."/>
            <person name="Delcher A.L."/>
            <person name="Guiliano D.B."/>
            <person name="Miranda-Saavedra D."/>
            <person name="Angiuoli S.V."/>
            <person name="Creasy T."/>
            <person name="Amedeo P."/>
            <person name="Haas B."/>
            <person name="El-Sayed N.M."/>
            <person name="Wortman J.R."/>
            <person name="Feldblyum T."/>
            <person name="Tallon L."/>
            <person name="Schatz M."/>
            <person name="Shumway M."/>
            <person name="Koo H."/>
            <person name="Salzberg S.L."/>
            <person name="Schobel S."/>
            <person name="Pertea M."/>
            <person name="Pop M."/>
            <person name="White O."/>
            <person name="Barton G.J."/>
            <person name="Carlow C.K."/>
            <person name="Crawford M.J."/>
            <person name="Daub J."/>
            <person name="Dimmic M.W."/>
            <person name="Estes C.F."/>
            <person name="Foster J.M."/>
            <person name="Ganatra M."/>
            <person name="Gregory W.F."/>
            <person name="Johnson N.M."/>
            <person name="Jin J."/>
            <person name="Komuniecki R."/>
            <person name="Korf I."/>
            <person name="Kumar S."/>
            <person name="Laney S."/>
            <person name="Li B.W."/>
            <person name="Li W."/>
            <person name="Lindblom T.H."/>
            <person name="Lustigman S."/>
            <person name="Ma D."/>
            <person name="Maina C.V."/>
            <person name="Martin D.M."/>
            <person name="McCarter J.P."/>
            <person name="McReynolds L."/>
            <person name="Mitreva M."/>
            <person name="Nutman T.B."/>
            <person name="Parkinson J."/>
            <person name="Peregrin-Alvarez J.M."/>
            <person name="Poole C."/>
            <person name="Ren Q."/>
            <person name="Saunders L."/>
            <person name="Sluder A.E."/>
            <person name="Smith K."/>
            <person name="Stanke M."/>
            <person name="Unnasch T.R."/>
            <person name="Ware J."/>
            <person name="Wei A.D."/>
            <person name="Weil G."/>
            <person name="Williams D.J."/>
            <person name="Zhang Y."/>
            <person name="Williams S.A."/>
            <person name="Fraser-Liggett C."/>
            <person name="Slatko B."/>
            <person name="Blaxter M.L."/>
            <person name="Scott A.L."/>
        </authorList>
    </citation>
    <scope>NUCLEOTIDE SEQUENCE</scope>
    <source>
        <strain evidence="2">FR3</strain>
    </source>
</reference>
<accession>A0A1I9G309</accession>
<name>A0A1I9G309_BRUMA</name>
<keyword evidence="1" id="KW-0812">Transmembrane</keyword>
<gene>
    <name evidence="2" type="primary">Bm13495</name>
    <name evidence="2" type="ORF">BM_Bm13495</name>
</gene>
<evidence type="ECO:0000256" key="1">
    <source>
        <dbReference type="SAM" id="Phobius"/>
    </source>
</evidence>
<feature type="transmembrane region" description="Helical" evidence="1">
    <location>
        <begin position="20"/>
        <end position="41"/>
    </location>
</feature>
<dbReference type="EMBL" id="LN856981">
    <property type="protein sequence ID" value="CDP97341.1"/>
    <property type="molecule type" value="Genomic_DNA"/>
</dbReference>
<reference evidence="2" key="2">
    <citation type="submission" date="2012-12" db="EMBL/GenBank/DDBJ databases">
        <authorList>
            <consortium name="WormBase Consortium"/>
            <person name="Ghedin E."/>
            <person name="Paulini M."/>
        </authorList>
    </citation>
    <scope>NUCLEOTIDE SEQUENCE</scope>
    <source>
        <strain evidence="2">FR3</strain>
    </source>
</reference>
<protein>
    <submittedName>
        <fullName evidence="2">Bm13495</fullName>
    </submittedName>
</protein>
<evidence type="ECO:0000313" key="2">
    <source>
        <dbReference type="EMBL" id="CDP97341.1"/>
    </source>
</evidence>
<sequence length="50" mass="5822">MEEQQQRTFMKLFESKGNDIRELSITVFIGVITIIFIIIIINPKVKEHCG</sequence>
<keyword evidence="1" id="KW-0472">Membrane</keyword>
<dbReference type="AlphaFoldDB" id="A0A1I9G309"/>
<organism evidence="2">
    <name type="scientific">Brugia malayi</name>
    <name type="common">Filarial nematode worm</name>
    <dbReference type="NCBI Taxonomy" id="6279"/>
    <lineage>
        <taxon>Eukaryota</taxon>
        <taxon>Metazoa</taxon>
        <taxon>Ecdysozoa</taxon>
        <taxon>Nematoda</taxon>
        <taxon>Chromadorea</taxon>
        <taxon>Rhabditida</taxon>
        <taxon>Spirurina</taxon>
        <taxon>Spiruromorpha</taxon>
        <taxon>Filarioidea</taxon>
        <taxon>Onchocercidae</taxon>
        <taxon>Brugia</taxon>
    </lineage>
</organism>
<keyword evidence="1" id="KW-1133">Transmembrane helix</keyword>
<proteinExistence type="predicted"/>